<evidence type="ECO:0000313" key="1">
    <source>
        <dbReference type="EMBL" id="TDT32974.1"/>
    </source>
</evidence>
<gene>
    <name evidence="1" type="ORF">CLV29_0565</name>
</gene>
<dbReference type="AlphaFoldDB" id="A0A4R7J6U5"/>
<reference evidence="1 2" key="1">
    <citation type="submission" date="2019-03" db="EMBL/GenBank/DDBJ databases">
        <title>Genomic Encyclopedia of Archaeal and Bacterial Type Strains, Phase II (KMG-II): from individual species to whole genera.</title>
        <authorList>
            <person name="Goeker M."/>
        </authorList>
    </citation>
    <scope>NUCLEOTIDE SEQUENCE [LARGE SCALE GENOMIC DNA]</scope>
    <source>
        <strain evidence="1 2">DSM 24323</strain>
    </source>
</reference>
<accession>A0A4R7J6U5</accession>
<dbReference type="Proteomes" id="UP000295371">
    <property type="component" value="Unassembled WGS sequence"/>
</dbReference>
<comment type="caution">
    <text evidence="1">The sequence shown here is derived from an EMBL/GenBank/DDBJ whole genome shotgun (WGS) entry which is preliminary data.</text>
</comment>
<sequence>MLEITLQYFDGCPNWEVIDRRLAEALDGRSDVRVAHQRVETADDAARLEFHGSPTVLVDGVDPFADEHTPVGLACRVFRTPAGLAGSPTVDQLRAAIGRAPTSAVTGLESPVGPLGGLPIACALAPTAGKQQLETWRAFDDDYLLEVERGEARLVVHYARTDDSARRLRDLVATESACCSFVDWQIDDDHADLRLVVTGTPEQLAGLSIG</sequence>
<protein>
    <recommendedName>
        <fullName evidence="3">Alkylmercury lyase-like protein</fullName>
    </recommendedName>
</protein>
<evidence type="ECO:0008006" key="3">
    <source>
        <dbReference type="Google" id="ProtNLM"/>
    </source>
</evidence>
<evidence type="ECO:0000313" key="2">
    <source>
        <dbReference type="Proteomes" id="UP000295371"/>
    </source>
</evidence>
<organism evidence="1 2">
    <name type="scientific">Naumannella halotolerans</name>
    <dbReference type="NCBI Taxonomy" id="993414"/>
    <lineage>
        <taxon>Bacteria</taxon>
        <taxon>Bacillati</taxon>
        <taxon>Actinomycetota</taxon>
        <taxon>Actinomycetes</taxon>
        <taxon>Propionibacteriales</taxon>
        <taxon>Propionibacteriaceae</taxon>
        <taxon>Naumannella</taxon>
    </lineage>
</organism>
<proteinExistence type="predicted"/>
<keyword evidence="2" id="KW-1185">Reference proteome</keyword>
<dbReference type="EMBL" id="SOAW01000001">
    <property type="protein sequence ID" value="TDT32974.1"/>
    <property type="molecule type" value="Genomic_DNA"/>
</dbReference>
<name>A0A4R7J6U5_9ACTN</name>